<reference evidence="3 4" key="1">
    <citation type="submission" date="2016-11" db="EMBL/GenBank/DDBJ databases">
        <authorList>
            <person name="Jaros S."/>
            <person name="Januszkiewicz K."/>
            <person name="Wedrychowicz H."/>
        </authorList>
    </citation>
    <scope>NUCLEOTIDE SEQUENCE [LARGE SCALE GENOMIC DNA]</scope>
    <source>
        <strain evidence="3 4">DSM 18899</strain>
    </source>
</reference>
<keyword evidence="4" id="KW-1185">Reference proteome</keyword>
<accession>A0A1K2HN36</accession>
<evidence type="ECO:0000313" key="3">
    <source>
        <dbReference type="EMBL" id="SFZ78109.1"/>
    </source>
</evidence>
<dbReference type="Proteomes" id="UP000186513">
    <property type="component" value="Unassembled WGS sequence"/>
</dbReference>
<feature type="region of interest" description="Disordered" evidence="1">
    <location>
        <begin position="58"/>
        <end position="80"/>
    </location>
</feature>
<evidence type="ECO:0000256" key="2">
    <source>
        <dbReference type="SAM" id="Phobius"/>
    </source>
</evidence>
<organism evidence="3 4">
    <name type="scientific">Chitinimonas taiwanensis DSM 18899</name>
    <dbReference type="NCBI Taxonomy" id="1121279"/>
    <lineage>
        <taxon>Bacteria</taxon>
        <taxon>Pseudomonadati</taxon>
        <taxon>Pseudomonadota</taxon>
        <taxon>Betaproteobacteria</taxon>
        <taxon>Neisseriales</taxon>
        <taxon>Chitinibacteraceae</taxon>
        <taxon>Chitinimonas</taxon>
    </lineage>
</organism>
<dbReference type="OrthoDB" id="9956040at2"/>
<sequence length="80" mass="8681">MLIVAIAYFYVIGMVAIVAMLSGHFFSGFFTLLFAGILPAFLWLGTLSKKRRAARDRALAERQAQTDAASGDAAERVSPD</sequence>
<evidence type="ECO:0000313" key="4">
    <source>
        <dbReference type="Proteomes" id="UP000186513"/>
    </source>
</evidence>
<name>A0A1K2HN36_9NEIS</name>
<dbReference type="AlphaFoldDB" id="A0A1K2HN36"/>
<feature type="transmembrane region" description="Helical" evidence="2">
    <location>
        <begin position="7"/>
        <end position="23"/>
    </location>
</feature>
<dbReference type="RefSeq" id="WP_072429293.1">
    <property type="nucleotide sequence ID" value="NZ_FPKR01000011.1"/>
</dbReference>
<feature type="transmembrane region" description="Helical" evidence="2">
    <location>
        <begin position="29"/>
        <end position="47"/>
    </location>
</feature>
<keyword evidence="2" id="KW-1133">Transmembrane helix</keyword>
<evidence type="ECO:0000256" key="1">
    <source>
        <dbReference type="SAM" id="MobiDB-lite"/>
    </source>
</evidence>
<gene>
    <name evidence="3" type="ORF">SAMN02745887_02797</name>
</gene>
<protein>
    <submittedName>
        <fullName evidence="3">Uncharacterized protein</fullName>
    </submittedName>
</protein>
<keyword evidence="2" id="KW-0812">Transmembrane</keyword>
<dbReference type="EMBL" id="FPKR01000011">
    <property type="protein sequence ID" value="SFZ78109.1"/>
    <property type="molecule type" value="Genomic_DNA"/>
</dbReference>
<dbReference type="STRING" id="1121279.SAMN02745887_02797"/>
<keyword evidence="2" id="KW-0472">Membrane</keyword>
<proteinExistence type="predicted"/>